<dbReference type="Pfam" id="PF04816">
    <property type="entry name" value="TrmK"/>
    <property type="match status" value="1"/>
</dbReference>
<dbReference type="PANTHER" id="PTHR38451:SF1">
    <property type="entry name" value="TRNA (ADENINE(22)-N(1))-METHYLTRANSFERASE"/>
    <property type="match status" value="1"/>
</dbReference>
<dbReference type="GO" id="GO:0160105">
    <property type="term" value="F:tRNA (adenine(22)-N1)-methyltransferase activity"/>
    <property type="evidence" value="ECO:0007669"/>
    <property type="project" value="InterPro"/>
</dbReference>
<dbReference type="HOGENOM" id="CLU_071037_2_1_14"/>
<feature type="coiled-coil region" evidence="1">
    <location>
        <begin position="181"/>
        <end position="222"/>
    </location>
</feature>
<keyword evidence="1" id="KW-0175">Coiled coil</keyword>
<organism evidence="2 3">
    <name type="scientific">Malacoplasma penetrans (strain HF-2)</name>
    <name type="common">Mycoplasma penetrans</name>
    <dbReference type="NCBI Taxonomy" id="272633"/>
    <lineage>
        <taxon>Bacteria</taxon>
        <taxon>Bacillati</taxon>
        <taxon>Mycoplasmatota</taxon>
        <taxon>Mycoplasmoidales</taxon>
        <taxon>Mycoplasmoidaceae</taxon>
        <taxon>Malacoplasma</taxon>
    </lineage>
</organism>
<gene>
    <name evidence="2" type="ordered locus">MYPE8350</name>
</gene>
<proteinExistence type="predicted"/>
<dbReference type="STRING" id="272633.gene:10731957"/>
<dbReference type="KEGG" id="mpe:MYPE8350"/>
<dbReference type="AlphaFoldDB" id="Q8EUT5"/>
<protein>
    <recommendedName>
        <fullName evidence="4">SAM-dependent methyltransferase</fullName>
    </recommendedName>
</protein>
<dbReference type="InParanoid" id="Q8EUT5"/>
<dbReference type="FunCoup" id="Q8EUT5">
    <property type="interactions" value="6"/>
</dbReference>
<dbReference type="eggNOG" id="COG2384">
    <property type="taxonomic scope" value="Bacteria"/>
</dbReference>
<evidence type="ECO:0000256" key="1">
    <source>
        <dbReference type="SAM" id="Coils"/>
    </source>
</evidence>
<reference evidence="2 3" key="1">
    <citation type="journal article" date="2002" name="Nucleic Acids Res.">
        <title>The complete genomic sequence of Mycoplasma penetrans, an intracellular bacterial pathogen in humans.</title>
        <authorList>
            <person name="Sasaki Y."/>
            <person name="Ishikawa J."/>
            <person name="Yamashita A."/>
            <person name="Oshima K."/>
            <person name="Kenri T."/>
            <person name="Furuya K."/>
            <person name="Yoshino C."/>
            <person name="Horino A."/>
            <person name="Shiba T."/>
            <person name="Sasaki T."/>
            <person name="Hattori M."/>
        </authorList>
    </citation>
    <scope>NUCLEOTIDE SEQUENCE [LARGE SCALE GENOMIC DNA]</scope>
    <source>
        <strain evidence="2 3">HF-2</strain>
    </source>
</reference>
<name>Q8EUT5_MALP2</name>
<sequence length="224" mass="25909">MKIMTSNRIQSITNLINNAKIVVDVGSDHAKLSTILSSNNKAETIYNLEKNDKPFLNSVNNTKGFKNIINIKSDGFANFDSNIEIDYCTISGMGALTMIDILCKSSNKISNIILCPNNNEHLIRLFAHNNFYKIKKDFIVLDNDIFYSVIWLSKTDGIKASKSKKNLYCGNWKLKRENLLYKEFLINKIKLLKNIDDLKRKNKSKYKELKIYEKELKKLEKKKD</sequence>
<keyword evidence="3" id="KW-1185">Reference proteome</keyword>
<dbReference type="PANTHER" id="PTHR38451">
    <property type="entry name" value="TRNA (ADENINE(22)-N(1))-METHYLTRANSFERASE"/>
    <property type="match status" value="1"/>
</dbReference>
<dbReference type="InterPro" id="IPR029063">
    <property type="entry name" value="SAM-dependent_MTases_sf"/>
</dbReference>
<evidence type="ECO:0000313" key="3">
    <source>
        <dbReference type="Proteomes" id="UP000002522"/>
    </source>
</evidence>
<accession>Q8EUT5</accession>
<dbReference type="Gene3D" id="3.40.50.150">
    <property type="entry name" value="Vaccinia Virus protein VP39"/>
    <property type="match status" value="1"/>
</dbReference>
<dbReference type="EMBL" id="BA000026">
    <property type="protein sequence ID" value="BAC44627.1"/>
    <property type="molecule type" value="Genomic_DNA"/>
</dbReference>
<evidence type="ECO:0000313" key="2">
    <source>
        <dbReference type="EMBL" id="BAC44627.1"/>
    </source>
</evidence>
<evidence type="ECO:0008006" key="4">
    <source>
        <dbReference type="Google" id="ProtNLM"/>
    </source>
</evidence>
<dbReference type="InterPro" id="IPR006901">
    <property type="entry name" value="TrmK"/>
</dbReference>
<dbReference type="Proteomes" id="UP000002522">
    <property type="component" value="Chromosome"/>
</dbReference>